<dbReference type="RefSeq" id="WP_254417281.1">
    <property type="nucleotide sequence ID" value="NZ_BAAAJB010000011.1"/>
</dbReference>
<dbReference type="InterPro" id="IPR011701">
    <property type="entry name" value="MFS"/>
</dbReference>
<feature type="transmembrane region" description="Helical" evidence="7">
    <location>
        <begin position="25"/>
        <end position="50"/>
    </location>
</feature>
<feature type="transmembrane region" description="Helical" evidence="7">
    <location>
        <begin position="249"/>
        <end position="269"/>
    </location>
</feature>
<feature type="transmembrane region" description="Helical" evidence="7">
    <location>
        <begin position="309"/>
        <end position="329"/>
    </location>
</feature>
<evidence type="ECO:0000256" key="2">
    <source>
        <dbReference type="ARBA" id="ARBA00022475"/>
    </source>
</evidence>
<organism evidence="8 9">
    <name type="scientific">Nocardiopsis exhalans</name>
    <dbReference type="NCBI Taxonomy" id="163604"/>
    <lineage>
        <taxon>Bacteria</taxon>
        <taxon>Bacillati</taxon>
        <taxon>Actinomycetota</taxon>
        <taxon>Actinomycetes</taxon>
        <taxon>Streptosporangiales</taxon>
        <taxon>Nocardiopsidaceae</taxon>
        <taxon>Nocardiopsis</taxon>
    </lineage>
</organism>
<name>A0ABY5D0L1_9ACTN</name>
<comment type="subcellular location">
    <subcellularLocation>
        <location evidence="1">Cell membrane</location>
        <topology evidence="1">Multi-pass membrane protein</topology>
    </subcellularLocation>
</comment>
<protein>
    <submittedName>
        <fullName evidence="8">MFS transporter</fullName>
    </submittedName>
</protein>
<gene>
    <name evidence="8" type="ORF">NE857_20815</name>
</gene>
<sequence length="471" mass="48905">MTTATPPVSATASGNQRLGGAFHRFWGAGLFTNLADGMILVALPLIAVTLTQDPLLVAGLTATRFLPWLLLAPLSGVLLDRVHRIRAMVVSNTVAASVMVALILTLVTGNLTIWALYAAMFALICCETVTDPANRLAVVQLVPARLLDRANSRVEGGRLVAQDCLGGPVAGFLFAAGAVAPLLGIAGSYVLCVALLCAVPLVWRRSGPEHKDADAGGETESAGSEGFWRSTGEGFRQVFGDRILRGNMLCNAGMMVGGNMGGAVMVLYAQQDLGVPAVFFGVFMMSMAIGGLGGALAGDRLITRFGRRAVVLGGYLGMAACFAGVALSVAPHTAFVLLTGAGFLMVVSNIAASPYYQTVVPDQVRGRIAGVSRMIGWGVTPVGALAGGMLGRIDLALPFLVGGVLMAVTALLARRIVTETARRVDLRLTEMNEAASTGEQDPETGTEERAGETGAEVTGFAGENTAEGRQR</sequence>
<evidence type="ECO:0000256" key="3">
    <source>
        <dbReference type="ARBA" id="ARBA00022692"/>
    </source>
</evidence>
<evidence type="ECO:0000313" key="9">
    <source>
        <dbReference type="Proteomes" id="UP001055940"/>
    </source>
</evidence>
<feature type="transmembrane region" description="Helical" evidence="7">
    <location>
        <begin position="275"/>
        <end position="297"/>
    </location>
</feature>
<accession>A0ABY5D0L1</accession>
<evidence type="ECO:0000256" key="5">
    <source>
        <dbReference type="ARBA" id="ARBA00023136"/>
    </source>
</evidence>
<feature type="transmembrane region" description="Helical" evidence="7">
    <location>
        <begin position="172"/>
        <end position="203"/>
    </location>
</feature>
<dbReference type="Gene3D" id="1.20.1250.20">
    <property type="entry name" value="MFS general substrate transporter like domains"/>
    <property type="match status" value="1"/>
</dbReference>
<reference evidence="8" key="1">
    <citation type="submission" date="2022-06" db="EMBL/GenBank/DDBJ databases">
        <authorList>
            <person name="Ping M."/>
        </authorList>
    </citation>
    <scope>NUCLEOTIDE SEQUENCE</scope>
    <source>
        <strain evidence="8">JCM11759T</strain>
    </source>
</reference>
<keyword evidence="3 7" id="KW-0812">Transmembrane</keyword>
<dbReference type="PANTHER" id="PTHR23513:SF6">
    <property type="entry name" value="MAJOR FACILITATOR SUPERFAMILY ASSOCIATED DOMAIN-CONTAINING PROTEIN"/>
    <property type="match status" value="1"/>
</dbReference>
<feature type="transmembrane region" description="Helical" evidence="7">
    <location>
        <begin position="56"/>
        <end position="79"/>
    </location>
</feature>
<keyword evidence="9" id="KW-1185">Reference proteome</keyword>
<dbReference type="InterPro" id="IPR036259">
    <property type="entry name" value="MFS_trans_sf"/>
</dbReference>
<feature type="region of interest" description="Disordered" evidence="6">
    <location>
        <begin position="429"/>
        <end position="471"/>
    </location>
</feature>
<feature type="transmembrane region" description="Helical" evidence="7">
    <location>
        <begin position="368"/>
        <end position="389"/>
    </location>
</feature>
<evidence type="ECO:0000256" key="7">
    <source>
        <dbReference type="SAM" id="Phobius"/>
    </source>
</evidence>
<dbReference type="EMBL" id="CP099837">
    <property type="protein sequence ID" value="USY17764.1"/>
    <property type="molecule type" value="Genomic_DNA"/>
</dbReference>
<keyword evidence="2" id="KW-1003">Cell membrane</keyword>
<keyword evidence="4 7" id="KW-1133">Transmembrane helix</keyword>
<feature type="transmembrane region" description="Helical" evidence="7">
    <location>
        <begin position="335"/>
        <end position="356"/>
    </location>
</feature>
<feature type="transmembrane region" description="Helical" evidence="7">
    <location>
        <begin position="395"/>
        <end position="413"/>
    </location>
</feature>
<keyword evidence="5 7" id="KW-0472">Membrane</keyword>
<proteinExistence type="predicted"/>
<evidence type="ECO:0000256" key="4">
    <source>
        <dbReference type="ARBA" id="ARBA00022989"/>
    </source>
</evidence>
<dbReference type="Pfam" id="PF07690">
    <property type="entry name" value="MFS_1"/>
    <property type="match status" value="1"/>
</dbReference>
<dbReference type="SUPFAM" id="SSF103473">
    <property type="entry name" value="MFS general substrate transporter"/>
    <property type="match status" value="1"/>
</dbReference>
<dbReference type="CDD" id="cd06173">
    <property type="entry name" value="MFS_MefA_like"/>
    <property type="match status" value="1"/>
</dbReference>
<evidence type="ECO:0000256" key="1">
    <source>
        <dbReference type="ARBA" id="ARBA00004651"/>
    </source>
</evidence>
<dbReference type="Proteomes" id="UP001055940">
    <property type="component" value="Chromosome"/>
</dbReference>
<evidence type="ECO:0000313" key="8">
    <source>
        <dbReference type="EMBL" id="USY17764.1"/>
    </source>
</evidence>
<evidence type="ECO:0000256" key="6">
    <source>
        <dbReference type="SAM" id="MobiDB-lite"/>
    </source>
</evidence>
<dbReference type="PANTHER" id="PTHR23513">
    <property type="entry name" value="INTEGRAL MEMBRANE EFFLUX PROTEIN-RELATED"/>
    <property type="match status" value="1"/>
</dbReference>
<feature type="transmembrane region" description="Helical" evidence="7">
    <location>
        <begin position="100"/>
        <end position="124"/>
    </location>
</feature>